<keyword evidence="3 10" id="KW-0378">Hydrolase</keyword>
<evidence type="ECO:0000256" key="10">
    <source>
        <dbReference type="PROSITE-ProRule" id="PRU00560"/>
    </source>
</evidence>
<feature type="domain" description="UvrD-like helicase ATP-binding" evidence="12">
    <location>
        <begin position="63"/>
        <end position="347"/>
    </location>
</feature>
<dbReference type="PANTHER" id="PTHR11070:SF3">
    <property type="entry name" value="DNA 3'-5' HELICASE"/>
    <property type="match status" value="1"/>
</dbReference>
<keyword evidence="15" id="KW-1185">Reference proteome</keyword>
<dbReference type="CDD" id="cd17932">
    <property type="entry name" value="DEXQc_UvrD"/>
    <property type="match status" value="1"/>
</dbReference>
<dbReference type="PANTHER" id="PTHR11070">
    <property type="entry name" value="UVRD / RECB / PCRA DNA HELICASE FAMILY MEMBER"/>
    <property type="match status" value="1"/>
</dbReference>
<dbReference type="InterPro" id="IPR014017">
    <property type="entry name" value="DNA_helicase_UvrD-like_C"/>
</dbReference>
<keyword evidence="5 10" id="KW-0067">ATP-binding</keyword>
<evidence type="ECO:0000256" key="4">
    <source>
        <dbReference type="ARBA" id="ARBA00022806"/>
    </source>
</evidence>
<comment type="catalytic activity">
    <reaction evidence="7">
        <text>Couples ATP hydrolysis with the unwinding of duplex DNA by translocating in the 3'-5' direction.</text>
        <dbReference type="EC" id="5.6.2.4"/>
    </reaction>
</comment>
<evidence type="ECO:0000259" key="12">
    <source>
        <dbReference type="PROSITE" id="PS51198"/>
    </source>
</evidence>
<dbReference type="EC" id="5.6.2.4" evidence="8"/>
<protein>
    <recommendedName>
        <fullName evidence="8">DNA 3'-5' helicase</fullName>
        <ecNumber evidence="8">5.6.2.4</ecNumber>
    </recommendedName>
</protein>
<evidence type="ECO:0000259" key="13">
    <source>
        <dbReference type="PROSITE" id="PS51217"/>
    </source>
</evidence>
<keyword evidence="2 10" id="KW-0547">Nucleotide-binding</keyword>
<dbReference type="InterPro" id="IPR013986">
    <property type="entry name" value="DExx_box_DNA_helicase_dom_sf"/>
</dbReference>
<dbReference type="GO" id="GO:0005829">
    <property type="term" value="C:cytosol"/>
    <property type="evidence" value="ECO:0007669"/>
    <property type="project" value="TreeGrafter"/>
</dbReference>
<dbReference type="KEGG" id="pmo:Pmob_0796"/>
<evidence type="ECO:0000256" key="8">
    <source>
        <dbReference type="ARBA" id="ARBA00034808"/>
    </source>
</evidence>
<dbReference type="GO" id="GO:0016887">
    <property type="term" value="F:ATP hydrolysis activity"/>
    <property type="evidence" value="ECO:0007669"/>
    <property type="project" value="RHEA"/>
</dbReference>
<dbReference type="Pfam" id="PF13361">
    <property type="entry name" value="UvrD_C"/>
    <property type="match status" value="1"/>
</dbReference>
<dbReference type="AlphaFoldDB" id="A9BHB1"/>
<dbReference type="HOGENOM" id="CLU_004585_5_10_0"/>
<feature type="compositionally biased region" description="Low complexity" evidence="11">
    <location>
        <begin position="50"/>
        <end position="60"/>
    </location>
</feature>
<dbReference type="InterPro" id="IPR027417">
    <property type="entry name" value="P-loop_NTPase"/>
</dbReference>
<dbReference type="RefSeq" id="WP_012208623.1">
    <property type="nucleotide sequence ID" value="NC_010003.1"/>
</dbReference>
<gene>
    <name evidence="14" type="ordered locus">Pmob_0796</name>
</gene>
<evidence type="ECO:0000256" key="1">
    <source>
        <dbReference type="ARBA" id="ARBA00009922"/>
    </source>
</evidence>
<dbReference type="GO" id="GO:0003677">
    <property type="term" value="F:DNA binding"/>
    <property type="evidence" value="ECO:0007669"/>
    <property type="project" value="InterPro"/>
</dbReference>
<name>A9BHB1_PETMO</name>
<dbReference type="InterPro" id="IPR014016">
    <property type="entry name" value="UvrD-like_ATP-bd"/>
</dbReference>
<evidence type="ECO:0000313" key="15">
    <source>
        <dbReference type="Proteomes" id="UP000000789"/>
    </source>
</evidence>
<dbReference type="SUPFAM" id="SSF52540">
    <property type="entry name" value="P-loop containing nucleoside triphosphate hydrolases"/>
    <property type="match status" value="1"/>
</dbReference>
<evidence type="ECO:0000256" key="5">
    <source>
        <dbReference type="ARBA" id="ARBA00022840"/>
    </source>
</evidence>
<comment type="catalytic activity">
    <reaction evidence="9">
        <text>ATP + H2O = ADP + phosphate + H(+)</text>
        <dbReference type="Rhea" id="RHEA:13065"/>
        <dbReference type="ChEBI" id="CHEBI:15377"/>
        <dbReference type="ChEBI" id="CHEBI:15378"/>
        <dbReference type="ChEBI" id="CHEBI:30616"/>
        <dbReference type="ChEBI" id="CHEBI:43474"/>
        <dbReference type="ChEBI" id="CHEBI:456216"/>
        <dbReference type="EC" id="5.6.2.4"/>
    </reaction>
</comment>
<dbReference type="eggNOG" id="COG0210">
    <property type="taxonomic scope" value="Bacteria"/>
</dbReference>
<evidence type="ECO:0000256" key="6">
    <source>
        <dbReference type="ARBA" id="ARBA00023235"/>
    </source>
</evidence>
<organism evidence="14 15">
    <name type="scientific">Petrotoga mobilis (strain DSM 10674 / SJ95)</name>
    <dbReference type="NCBI Taxonomy" id="403833"/>
    <lineage>
        <taxon>Bacteria</taxon>
        <taxon>Thermotogati</taxon>
        <taxon>Thermotogota</taxon>
        <taxon>Thermotogae</taxon>
        <taxon>Petrotogales</taxon>
        <taxon>Petrotogaceae</taxon>
        <taxon>Petrotoga</taxon>
    </lineage>
</organism>
<feature type="domain" description="UvrD-like helicase C-terminal" evidence="13">
    <location>
        <begin position="348"/>
        <end position="617"/>
    </location>
</feature>
<feature type="binding site" evidence="10">
    <location>
        <begin position="84"/>
        <end position="91"/>
    </location>
    <ligand>
        <name>ATP</name>
        <dbReference type="ChEBI" id="CHEBI:30616"/>
    </ligand>
</feature>
<comment type="similarity">
    <text evidence="1">Belongs to the helicase family. UvrD subfamily.</text>
</comment>
<dbReference type="OrthoDB" id="9810135at2"/>
<evidence type="ECO:0000313" key="14">
    <source>
        <dbReference type="EMBL" id="ABX31520.1"/>
    </source>
</evidence>
<evidence type="ECO:0000256" key="9">
    <source>
        <dbReference type="ARBA" id="ARBA00048988"/>
    </source>
</evidence>
<accession>A9BHB1</accession>
<dbReference type="Gene3D" id="3.40.50.300">
    <property type="entry name" value="P-loop containing nucleotide triphosphate hydrolases"/>
    <property type="match status" value="2"/>
</dbReference>
<dbReference type="PROSITE" id="PS51198">
    <property type="entry name" value="UVRD_HELICASE_ATP_BIND"/>
    <property type="match status" value="1"/>
</dbReference>
<feature type="region of interest" description="Disordered" evidence="11">
    <location>
        <begin position="1"/>
        <end position="60"/>
    </location>
</feature>
<dbReference type="Gene3D" id="1.10.486.10">
    <property type="entry name" value="PCRA, domain 4"/>
    <property type="match status" value="1"/>
</dbReference>
<dbReference type="STRING" id="403833.Pmob_0796"/>
<evidence type="ECO:0000256" key="2">
    <source>
        <dbReference type="ARBA" id="ARBA00022741"/>
    </source>
</evidence>
<dbReference type="Pfam" id="PF00580">
    <property type="entry name" value="UvrD-helicase"/>
    <property type="match status" value="1"/>
</dbReference>
<dbReference type="Proteomes" id="UP000000789">
    <property type="component" value="Chromosome"/>
</dbReference>
<dbReference type="Gene3D" id="1.10.10.160">
    <property type="match status" value="1"/>
</dbReference>
<reference evidence="14" key="1">
    <citation type="submission" date="2007-11" db="EMBL/GenBank/DDBJ databases">
        <title>Complete sequence of Petroga mobilis SJ95.</title>
        <authorList>
            <consortium name="US DOE Joint Genome Institute"/>
            <person name="Copeland A."/>
            <person name="Lucas S."/>
            <person name="Lapidus A."/>
            <person name="Barry K."/>
            <person name="Glavina del Rio T."/>
            <person name="Dalin E."/>
            <person name="Tice H."/>
            <person name="Pitluck S."/>
            <person name="Meincke L."/>
            <person name="Brettin T."/>
            <person name="Bruce D."/>
            <person name="Detter J.C."/>
            <person name="Han C."/>
            <person name="Kuske C.R."/>
            <person name="Schmutz J."/>
            <person name="Larimer F."/>
            <person name="Land M."/>
            <person name="Hauser L."/>
            <person name="Kyrpides N."/>
            <person name="Mikhailova N."/>
            <person name="Noll K."/>
            <person name="Richardson P."/>
        </authorList>
    </citation>
    <scope>NUCLEOTIDE SEQUENCE [LARGE SCALE GENOMIC DNA]</scope>
    <source>
        <strain evidence="14">SJ95</strain>
    </source>
</reference>
<dbReference type="PROSITE" id="PS51217">
    <property type="entry name" value="UVRD_HELICASE_CTER"/>
    <property type="match status" value="1"/>
</dbReference>
<keyword evidence="4 10" id="KW-0347">Helicase</keyword>
<evidence type="ECO:0000256" key="7">
    <source>
        <dbReference type="ARBA" id="ARBA00034617"/>
    </source>
</evidence>
<keyword evidence="6" id="KW-0413">Isomerase</keyword>
<dbReference type="GO" id="GO:0000725">
    <property type="term" value="P:recombinational repair"/>
    <property type="evidence" value="ECO:0007669"/>
    <property type="project" value="TreeGrafter"/>
</dbReference>
<dbReference type="GO" id="GO:0005524">
    <property type="term" value="F:ATP binding"/>
    <property type="evidence" value="ECO:0007669"/>
    <property type="project" value="UniProtKB-UniRule"/>
</dbReference>
<dbReference type="InterPro" id="IPR000212">
    <property type="entry name" value="DNA_helicase_UvrD/REP"/>
</dbReference>
<evidence type="ECO:0000256" key="11">
    <source>
        <dbReference type="SAM" id="MobiDB-lite"/>
    </source>
</evidence>
<evidence type="ECO:0000256" key="3">
    <source>
        <dbReference type="ARBA" id="ARBA00022801"/>
    </source>
</evidence>
<dbReference type="GO" id="GO:0043138">
    <property type="term" value="F:3'-5' DNA helicase activity"/>
    <property type="evidence" value="ECO:0007669"/>
    <property type="project" value="UniProtKB-EC"/>
</dbReference>
<dbReference type="EMBL" id="CP000879">
    <property type="protein sequence ID" value="ABX31520.1"/>
    <property type="molecule type" value="Genomic_DNA"/>
</dbReference>
<proteinExistence type="inferred from homology"/>
<sequence length="706" mass="80617">MAKNKGNDFLFLGEKNTPKGVQGNTPNEVEENTPKGVQGNTPNGVKEKFPSLSGGSPSSLFENELDEEQREAVIKSEGRSIIVAGPGSGKTRVITYKIAYLLNNGVEPENILLVTFTRAAAREMIERVKNVTNRNIDKMLAGTFHHVCNSILRKYATLLDYKNNYSILDKEDSKDLLKMAKSEYIKEISDNYKLPKEEVIMKIISYSCNTLTSLRESILERAPYLLNFERDIEQIWSIYIQLKKDMNAMDYDDLLVNTLVLFKTHPEVLNKCSSQFKYVLVDEFQDTNKIQIELVEALSSVHGNLIVVGDDSQSIYSFRGALFKNVKDFIEDERTKVFKIQSNYRSTSDIVGLINHLIPSNSVPKVLKPKRKSYLKPFVVETFDDLEQADAVVKIIEDKLKEGLDYKDIAVLYRSHSLSMVLQQKLDSKGIPYRILSGLRFIETAHIKDILAFLKVLNNPLDKISWSRILKLFPGIGNKTASKIYEEIETGIGKSPERGQGEENDNISNILKETEINKFKTPLELLTKLFDNKESSPDELIDTIYKDFYQEYSFLTYADSKSRNMDIERFSEIASRYDSVSAFIEDLTLSEEIGVIPASRDKDENKLTLTTIHGAKGLEWKVVILISVNPGDFPNGLAIKEQKLDEEERLFYVAITRAKNELYILKQLTGTTNPYLKNSFYFVKKENDFIKKIPEETVNRLKIKYK</sequence>